<evidence type="ECO:0000313" key="2">
    <source>
        <dbReference type="EMBL" id="JAC19152.1"/>
    </source>
</evidence>
<name>A0A023FC37_AMBCJ</name>
<keyword evidence="1" id="KW-0732">Signal</keyword>
<proteinExistence type="evidence at transcript level"/>
<feature type="chain" id="PRO_5001516322" evidence="1">
    <location>
        <begin position="33"/>
        <end position="180"/>
    </location>
</feature>
<feature type="signal peptide" evidence="1">
    <location>
        <begin position="1"/>
        <end position="32"/>
    </location>
</feature>
<dbReference type="SUPFAM" id="SSF49265">
    <property type="entry name" value="Fibronectin type III"/>
    <property type="match status" value="1"/>
</dbReference>
<dbReference type="AlphaFoldDB" id="A0A023FC37"/>
<sequence>MDTLKQGTARQRWMPMATAIMIVALFVGVSKGDAPAAPGDFELWGVPTGARSVEVVAFVPQVTNGALDLCYGTLWGPDTEKNFTCDDHGGKSSTITLKGLQPLTEYNCTVTFANLLDGQELATTKSILITTQGDPVEPGPDIGSNRTYTGTGVAFVSTPAMPVLCAAFLSTAWQITSKLK</sequence>
<evidence type="ECO:0000256" key="1">
    <source>
        <dbReference type="SAM" id="SignalP"/>
    </source>
</evidence>
<accession>A0A023FC37</accession>
<reference evidence="2" key="1">
    <citation type="submission" date="2014-03" db="EMBL/GenBank/DDBJ databases">
        <title>The sialotranscriptome of Amblyomma triste, Amblyomma parvum and Amblyomma cajennense ticks, uncovered by 454-based RNA-seq.</title>
        <authorList>
            <person name="Garcia G.R."/>
            <person name="Gardinassi L.G."/>
            <person name="Ribeiro J.M."/>
            <person name="Anatriello E."/>
            <person name="Ferreira B.R."/>
            <person name="Moreira H.N."/>
            <person name="Mafra C."/>
            <person name="Olegario M.M."/>
            <person name="Szabo P.J."/>
            <person name="Miranda-Santos I.K."/>
            <person name="Maruyama S.R."/>
        </authorList>
    </citation>
    <scope>NUCLEOTIDE SEQUENCE</scope>
    <source>
        <strain evidence="2">Uberlandia</strain>
        <tissue evidence="2">Salivary glands</tissue>
    </source>
</reference>
<dbReference type="EMBL" id="GBBK01005330">
    <property type="protein sequence ID" value="JAC19152.1"/>
    <property type="molecule type" value="mRNA"/>
</dbReference>
<dbReference type="InterPro" id="IPR036116">
    <property type="entry name" value="FN3_sf"/>
</dbReference>
<protein>
    <submittedName>
        <fullName evidence="2">Putative secreted protein</fullName>
    </submittedName>
</protein>
<organism evidence="2">
    <name type="scientific">Amblyomma cajennense</name>
    <name type="common">Cayenne tick</name>
    <name type="synonym">Acarus cajennensis</name>
    <dbReference type="NCBI Taxonomy" id="34607"/>
    <lineage>
        <taxon>Eukaryota</taxon>
        <taxon>Metazoa</taxon>
        <taxon>Ecdysozoa</taxon>
        <taxon>Arthropoda</taxon>
        <taxon>Chelicerata</taxon>
        <taxon>Arachnida</taxon>
        <taxon>Acari</taxon>
        <taxon>Parasitiformes</taxon>
        <taxon>Ixodida</taxon>
        <taxon>Ixodoidea</taxon>
        <taxon>Ixodidae</taxon>
        <taxon>Amblyomminae</taxon>
        <taxon>Amblyomma</taxon>
    </lineage>
</organism>